<dbReference type="Proteomes" id="UP000813385">
    <property type="component" value="Unassembled WGS sequence"/>
</dbReference>
<feature type="transmembrane region" description="Helical" evidence="1">
    <location>
        <begin position="151"/>
        <end position="171"/>
    </location>
</feature>
<feature type="transmembrane region" description="Helical" evidence="1">
    <location>
        <begin position="272"/>
        <end position="295"/>
    </location>
</feature>
<proteinExistence type="predicted"/>
<evidence type="ECO:0000313" key="2">
    <source>
        <dbReference type="EMBL" id="KAH7359122.1"/>
    </source>
</evidence>
<dbReference type="Pfam" id="PF06966">
    <property type="entry name" value="DUF1295"/>
    <property type="match status" value="1"/>
</dbReference>
<evidence type="ECO:0008006" key="4">
    <source>
        <dbReference type="Google" id="ProtNLM"/>
    </source>
</evidence>
<evidence type="ECO:0000256" key="1">
    <source>
        <dbReference type="SAM" id="Phobius"/>
    </source>
</evidence>
<keyword evidence="3" id="KW-1185">Reference proteome</keyword>
<dbReference type="PANTHER" id="PTHR32251:SF17">
    <property type="entry name" value="STEROID 5-ALPHA REDUCTASE C-TERMINAL DOMAIN-CONTAINING PROTEIN"/>
    <property type="match status" value="1"/>
</dbReference>
<keyword evidence="1" id="KW-1133">Transmembrane helix</keyword>
<reference evidence="2" key="1">
    <citation type="journal article" date="2021" name="Nat. Commun.">
        <title>Genetic determinants of endophytism in the Arabidopsis root mycobiome.</title>
        <authorList>
            <person name="Mesny F."/>
            <person name="Miyauchi S."/>
            <person name="Thiergart T."/>
            <person name="Pickel B."/>
            <person name="Atanasova L."/>
            <person name="Karlsson M."/>
            <person name="Huettel B."/>
            <person name="Barry K.W."/>
            <person name="Haridas S."/>
            <person name="Chen C."/>
            <person name="Bauer D."/>
            <person name="Andreopoulos W."/>
            <person name="Pangilinan J."/>
            <person name="LaButti K."/>
            <person name="Riley R."/>
            <person name="Lipzen A."/>
            <person name="Clum A."/>
            <person name="Drula E."/>
            <person name="Henrissat B."/>
            <person name="Kohler A."/>
            <person name="Grigoriev I.V."/>
            <person name="Martin F.M."/>
            <person name="Hacquard S."/>
        </authorList>
    </citation>
    <scope>NUCLEOTIDE SEQUENCE</scope>
    <source>
        <strain evidence="2">MPI-CAGE-AT-0016</strain>
    </source>
</reference>
<accession>A0A8K0X3T3</accession>
<dbReference type="InterPro" id="IPR010721">
    <property type="entry name" value="UstE-like"/>
</dbReference>
<comment type="caution">
    <text evidence="2">The sequence shown here is derived from an EMBL/GenBank/DDBJ whole genome shotgun (WGS) entry which is preliminary data.</text>
</comment>
<feature type="transmembrane region" description="Helical" evidence="1">
    <location>
        <begin position="21"/>
        <end position="41"/>
    </location>
</feature>
<organism evidence="2 3">
    <name type="scientific">Plectosphaerella cucumerina</name>
    <dbReference type="NCBI Taxonomy" id="40658"/>
    <lineage>
        <taxon>Eukaryota</taxon>
        <taxon>Fungi</taxon>
        <taxon>Dikarya</taxon>
        <taxon>Ascomycota</taxon>
        <taxon>Pezizomycotina</taxon>
        <taxon>Sordariomycetes</taxon>
        <taxon>Hypocreomycetidae</taxon>
        <taxon>Glomerellales</taxon>
        <taxon>Plectosphaerellaceae</taxon>
        <taxon>Plectosphaerella</taxon>
    </lineage>
</organism>
<dbReference type="PANTHER" id="PTHR32251">
    <property type="entry name" value="3-OXO-5-ALPHA-STEROID 4-DEHYDROGENASE"/>
    <property type="match status" value="1"/>
</dbReference>
<gene>
    <name evidence="2" type="ORF">B0T11DRAFT_341287</name>
</gene>
<keyword evidence="1" id="KW-0472">Membrane</keyword>
<evidence type="ECO:0000313" key="3">
    <source>
        <dbReference type="Proteomes" id="UP000813385"/>
    </source>
</evidence>
<name>A0A8K0X3T3_9PEZI</name>
<dbReference type="AlphaFoldDB" id="A0A8K0X3T3"/>
<keyword evidence="1" id="KW-0812">Transmembrane</keyword>
<sequence>MTLMQSLLHLTNFRSPFLRTLVPSVSAAFAIQAAFAIPSILAESERFYDFSGSLTFLSVTVLSLYLPSIRARYAATALDGARDVASRAPLPSIFAPFTSPGGVAALNWRQVVLSGAVMFWAARLGTYLFQRVLADGKDSRFDKIKTVPSKFAVAFFAQATWVSLCLMPVVAVNSIPAAAFAALPPVKITDILGLLIYAGGFSFEIIADRQKSTWQAEKKAKVHDEEFLTKGLWSRSRFPNYFGEISLWTGIATTSFGLLATRPIQSSLGLAFGLPGALTAAGLSYVSPAFVSLLLTKVSGIPLSESKYDKKFGDRKDYQEWKQNTPRLFPKLW</sequence>
<dbReference type="OrthoDB" id="201504at2759"/>
<feature type="transmembrane region" description="Helical" evidence="1">
    <location>
        <begin position="47"/>
        <end position="67"/>
    </location>
</feature>
<feature type="transmembrane region" description="Helical" evidence="1">
    <location>
        <begin position="191"/>
        <end position="207"/>
    </location>
</feature>
<protein>
    <recommendedName>
        <fullName evidence="4">Steroid 5-alpha reductase C-terminal domain-containing protein</fullName>
    </recommendedName>
</protein>
<dbReference type="GO" id="GO:0016020">
    <property type="term" value="C:membrane"/>
    <property type="evidence" value="ECO:0007669"/>
    <property type="project" value="TreeGrafter"/>
</dbReference>
<dbReference type="Gene3D" id="1.20.120.1630">
    <property type="match status" value="1"/>
</dbReference>
<dbReference type="EMBL" id="JAGPXD010000004">
    <property type="protein sequence ID" value="KAH7359122.1"/>
    <property type="molecule type" value="Genomic_DNA"/>
</dbReference>